<feature type="compositionally biased region" description="Basic and acidic residues" evidence="1">
    <location>
        <begin position="186"/>
        <end position="195"/>
    </location>
</feature>
<dbReference type="Proteomes" id="UP000193498">
    <property type="component" value="Unassembled WGS sequence"/>
</dbReference>
<feature type="compositionally biased region" description="Low complexity" evidence="1">
    <location>
        <begin position="81"/>
        <end position="93"/>
    </location>
</feature>
<comment type="caution">
    <text evidence="2">The sequence shown here is derived from an EMBL/GenBank/DDBJ whole genome shotgun (WGS) entry which is preliminary data.</text>
</comment>
<evidence type="ECO:0000313" key="2">
    <source>
        <dbReference type="EMBL" id="ORX94508.1"/>
    </source>
</evidence>
<name>A0A1Y1Y944_9FUNG</name>
<feature type="region of interest" description="Disordered" evidence="1">
    <location>
        <begin position="26"/>
        <end position="104"/>
    </location>
</feature>
<reference evidence="2 3" key="1">
    <citation type="submission" date="2016-07" db="EMBL/GenBank/DDBJ databases">
        <title>Pervasive Adenine N6-methylation of Active Genes in Fungi.</title>
        <authorList>
            <consortium name="DOE Joint Genome Institute"/>
            <person name="Mondo S.J."/>
            <person name="Dannebaum R.O."/>
            <person name="Kuo R.C."/>
            <person name="Labutti K."/>
            <person name="Haridas S."/>
            <person name="Kuo A."/>
            <person name="Salamov A."/>
            <person name="Ahrendt S.R."/>
            <person name="Lipzen A."/>
            <person name="Sullivan W."/>
            <person name="Andreopoulos W.B."/>
            <person name="Clum A."/>
            <person name="Lindquist E."/>
            <person name="Daum C."/>
            <person name="Ramamoorthy G.K."/>
            <person name="Gryganskyi A."/>
            <person name="Culley D."/>
            <person name="Magnuson J.K."/>
            <person name="James T.Y."/>
            <person name="O'Malley M.A."/>
            <person name="Stajich J.E."/>
            <person name="Spatafora J.W."/>
            <person name="Visel A."/>
            <person name="Grigoriev I.V."/>
        </authorList>
    </citation>
    <scope>NUCLEOTIDE SEQUENCE [LARGE SCALE GENOMIC DNA]</scope>
    <source>
        <strain evidence="2 3">CBS 931.73</strain>
    </source>
</reference>
<evidence type="ECO:0000313" key="3">
    <source>
        <dbReference type="Proteomes" id="UP000193498"/>
    </source>
</evidence>
<keyword evidence="3" id="KW-1185">Reference proteome</keyword>
<feature type="compositionally biased region" description="Polar residues" evidence="1">
    <location>
        <begin position="47"/>
        <end position="57"/>
    </location>
</feature>
<organism evidence="2 3">
    <name type="scientific">Basidiobolus meristosporus CBS 931.73</name>
    <dbReference type="NCBI Taxonomy" id="1314790"/>
    <lineage>
        <taxon>Eukaryota</taxon>
        <taxon>Fungi</taxon>
        <taxon>Fungi incertae sedis</taxon>
        <taxon>Zoopagomycota</taxon>
        <taxon>Entomophthoromycotina</taxon>
        <taxon>Basidiobolomycetes</taxon>
        <taxon>Basidiobolales</taxon>
        <taxon>Basidiobolaceae</taxon>
        <taxon>Basidiobolus</taxon>
    </lineage>
</organism>
<dbReference type="InParanoid" id="A0A1Y1Y944"/>
<evidence type="ECO:0000256" key="1">
    <source>
        <dbReference type="SAM" id="MobiDB-lite"/>
    </source>
</evidence>
<dbReference type="EMBL" id="MCFE01000203">
    <property type="protein sequence ID" value="ORX94508.1"/>
    <property type="molecule type" value="Genomic_DNA"/>
</dbReference>
<feature type="region of interest" description="Disordered" evidence="1">
    <location>
        <begin position="139"/>
        <end position="221"/>
    </location>
</feature>
<protein>
    <submittedName>
        <fullName evidence="2">Uncharacterized protein</fullName>
    </submittedName>
</protein>
<accession>A0A1Y1Y944</accession>
<feature type="compositionally biased region" description="Polar residues" evidence="1">
    <location>
        <begin position="148"/>
        <end position="161"/>
    </location>
</feature>
<gene>
    <name evidence="2" type="ORF">K493DRAFT_352474</name>
</gene>
<dbReference type="AlphaFoldDB" id="A0A1Y1Y944"/>
<sequence length="221" mass="24765">MDYDNPYYPYYWDPYTQTWYVKEGSLPAEHHEPPAKTSPQIEEHQQLPPQTSTSENSGDPLEASTEPESNGGLDFDYEPQLAELALPTTTEPLPELRPYIRKRKNLTKISSEVPISEAILTGNPLPLYGKAQGVPEVESVTKKVRSTEPLTNLGKVQTKLSSLKAAHGSASTSDSRKSDFGSSQERAQRSIEEHKRHLKGAAAYLTRKAEEERNLMRGRRS</sequence>
<proteinExistence type="predicted"/>